<evidence type="ECO:0000313" key="2">
    <source>
        <dbReference type="EMBL" id="KAK0039419.1"/>
    </source>
</evidence>
<name>A0AAD8AND3_BIOPF</name>
<accession>A0AAD8AND3</accession>
<gene>
    <name evidence="2" type="ORF">Bpfe_031172</name>
</gene>
<keyword evidence="3" id="KW-1185">Reference proteome</keyword>
<feature type="region of interest" description="Disordered" evidence="1">
    <location>
        <begin position="1"/>
        <end position="23"/>
    </location>
</feature>
<dbReference type="Proteomes" id="UP001233172">
    <property type="component" value="Unassembled WGS sequence"/>
</dbReference>
<protein>
    <submittedName>
        <fullName evidence="2">Uncharacterized protein</fullName>
    </submittedName>
</protein>
<dbReference type="AlphaFoldDB" id="A0AAD8AND3"/>
<sequence length="149" mass="17435">MKKKDRKKQPKRKTSENSKNEVTSEPYKLEDFQYALTELIKYRDYMSDFIDKNPLDFKARAVLIETDENIKSVNRHISRLLTAKMRETIVNIENELTETLDNTCDEDLVEFGIECNIAHHIRDYAGILDGFAKTAKNLHPDDKPQENSR</sequence>
<comment type="caution">
    <text evidence="2">The sequence shown here is derived from an EMBL/GenBank/DDBJ whole genome shotgun (WGS) entry which is preliminary data.</text>
</comment>
<proteinExistence type="predicted"/>
<feature type="compositionally biased region" description="Basic residues" evidence="1">
    <location>
        <begin position="1"/>
        <end position="12"/>
    </location>
</feature>
<reference evidence="2" key="1">
    <citation type="journal article" date="2023" name="PLoS Negl. Trop. Dis.">
        <title>A genome sequence for Biomphalaria pfeifferi, the major vector snail for the human-infecting parasite Schistosoma mansoni.</title>
        <authorList>
            <person name="Bu L."/>
            <person name="Lu L."/>
            <person name="Laidemitt M.R."/>
            <person name="Zhang S.M."/>
            <person name="Mutuku M."/>
            <person name="Mkoji G."/>
            <person name="Steinauer M."/>
            <person name="Loker E.S."/>
        </authorList>
    </citation>
    <scope>NUCLEOTIDE SEQUENCE</scope>
    <source>
        <strain evidence="2">KasaAsao</strain>
    </source>
</reference>
<reference evidence="2" key="2">
    <citation type="submission" date="2023-04" db="EMBL/GenBank/DDBJ databases">
        <authorList>
            <person name="Bu L."/>
            <person name="Lu L."/>
            <person name="Laidemitt M.R."/>
            <person name="Zhang S.M."/>
            <person name="Mutuku M."/>
            <person name="Mkoji G."/>
            <person name="Steinauer M."/>
            <person name="Loker E.S."/>
        </authorList>
    </citation>
    <scope>NUCLEOTIDE SEQUENCE</scope>
    <source>
        <strain evidence="2">KasaAsao</strain>
        <tissue evidence="2">Whole Snail</tissue>
    </source>
</reference>
<evidence type="ECO:0000256" key="1">
    <source>
        <dbReference type="SAM" id="MobiDB-lite"/>
    </source>
</evidence>
<dbReference type="EMBL" id="JASAOG010000449">
    <property type="protein sequence ID" value="KAK0039419.1"/>
    <property type="molecule type" value="Genomic_DNA"/>
</dbReference>
<organism evidence="2 3">
    <name type="scientific">Biomphalaria pfeifferi</name>
    <name type="common">Bloodfluke planorb</name>
    <name type="synonym">Freshwater snail</name>
    <dbReference type="NCBI Taxonomy" id="112525"/>
    <lineage>
        <taxon>Eukaryota</taxon>
        <taxon>Metazoa</taxon>
        <taxon>Spiralia</taxon>
        <taxon>Lophotrochozoa</taxon>
        <taxon>Mollusca</taxon>
        <taxon>Gastropoda</taxon>
        <taxon>Heterobranchia</taxon>
        <taxon>Euthyneura</taxon>
        <taxon>Panpulmonata</taxon>
        <taxon>Hygrophila</taxon>
        <taxon>Lymnaeoidea</taxon>
        <taxon>Planorbidae</taxon>
        <taxon>Biomphalaria</taxon>
    </lineage>
</organism>
<evidence type="ECO:0000313" key="3">
    <source>
        <dbReference type="Proteomes" id="UP001233172"/>
    </source>
</evidence>